<organism evidence="1 2">
    <name type="scientific">Campylobacter gastrosuis</name>
    <dbReference type="NCBI Taxonomy" id="2974576"/>
    <lineage>
        <taxon>Bacteria</taxon>
        <taxon>Pseudomonadati</taxon>
        <taxon>Campylobacterota</taxon>
        <taxon>Epsilonproteobacteria</taxon>
        <taxon>Campylobacterales</taxon>
        <taxon>Campylobacteraceae</taxon>
        <taxon>Campylobacter</taxon>
    </lineage>
</organism>
<name>A0ABT7HS80_9BACT</name>
<gene>
    <name evidence="1" type="ORF">NYG85_07835</name>
</gene>
<protein>
    <submittedName>
        <fullName evidence="1">XRE family transcriptional regulator</fullName>
    </submittedName>
</protein>
<dbReference type="Proteomes" id="UP001173801">
    <property type="component" value="Unassembled WGS sequence"/>
</dbReference>
<dbReference type="EMBL" id="JANURM010000010">
    <property type="protein sequence ID" value="MDL0089273.1"/>
    <property type="molecule type" value="Genomic_DNA"/>
</dbReference>
<keyword evidence="2" id="KW-1185">Reference proteome</keyword>
<dbReference type="RefSeq" id="WP_284937931.1">
    <property type="nucleotide sequence ID" value="NZ_JANURM010000010.1"/>
</dbReference>
<evidence type="ECO:0000313" key="1">
    <source>
        <dbReference type="EMBL" id="MDL0089273.1"/>
    </source>
</evidence>
<reference evidence="1" key="2">
    <citation type="journal article" date="2023" name="Microorganisms">
        <title>Isolation and Genomic Characteristics of Cat-Borne Campylobacter felis sp. nov. and Sheep-Borne Campylobacter ovis sp. nov.</title>
        <authorList>
            <person name="Wang H."/>
            <person name="Li Y."/>
            <person name="Gu Y."/>
            <person name="Zhou G."/>
            <person name="Chen X."/>
            <person name="Zhang X."/>
            <person name="Shao Z."/>
            <person name="Zhang J."/>
            <person name="Zhang M."/>
        </authorList>
    </citation>
    <scope>NUCLEOTIDE SEQUENCE</scope>
    <source>
        <strain evidence="1">PS10</strain>
    </source>
</reference>
<reference evidence="1" key="1">
    <citation type="submission" date="2022-08" db="EMBL/GenBank/DDBJ databases">
        <authorList>
            <person name="Wang H."/>
        </authorList>
    </citation>
    <scope>NUCLEOTIDE SEQUENCE</scope>
    <source>
        <strain evidence="1">PS10</strain>
    </source>
</reference>
<evidence type="ECO:0000313" key="2">
    <source>
        <dbReference type="Proteomes" id="UP001173801"/>
    </source>
</evidence>
<comment type="caution">
    <text evidence="1">The sequence shown here is derived from an EMBL/GenBank/DDBJ whole genome shotgun (WGS) entry which is preliminary data.</text>
</comment>
<proteinExistence type="predicted"/>
<sequence length="76" mass="8441">MAENLIKQTCKELGLTYKQLGELIGYSESAVKSAAVGSVSEPMSFAISQYFKIQELEAKLRACDSFKQNLKDFLNS</sequence>
<accession>A0ABT7HS80</accession>